<sequence length="382" mass="42888">MSSLMNPKNCSSQTSKSTMTNSPLPQQSSVYALTFEELQNTMGGSGKDFGSMNMDELLKNIWTAEETQEMTPNLNLSVVNHGNLLKQGSLTLPRTLSQKTVDEVWRELVKENGGHCQNGVKDVNLIKEADLQPQEKPPALREMTLEAFLQKAGVVGENNQTRTNGRLQNDAPFGDGSSFVFGFKNSNQNTGYHQQAVGTKRKTEVDNLQGVRSSQQPKPQKILPKQAAFNFNTSSNVVKNTQMSSHGNDVSIIRKTDNPIKTSMAQRDLFTNSNLDTSPSPPSYAYSQGVHERKRSGTLEKVVERRQKRMIKNRESAARSRARKQAYTLELEAEVEKLKEVNHELQKKQEEIMESQNFQVPEKTKLSGSRRLCLRRTLSGPW</sequence>
<evidence type="ECO:0000256" key="4">
    <source>
        <dbReference type="ARBA" id="ARBA00023125"/>
    </source>
</evidence>
<dbReference type="CDD" id="cd14707">
    <property type="entry name" value="bZIP_plant_BZIP46"/>
    <property type="match status" value="1"/>
</dbReference>
<evidence type="ECO:0000256" key="7">
    <source>
        <dbReference type="ARBA" id="ARBA00061369"/>
    </source>
</evidence>
<comment type="similarity">
    <text evidence="7">Belongs to the bZIP family. ABI5 subfamily.</text>
</comment>
<feature type="region of interest" description="Disordered" evidence="9">
    <location>
        <begin position="1"/>
        <end position="25"/>
    </location>
</feature>
<protein>
    <submittedName>
        <fullName evidence="11">ABF3</fullName>
    </submittedName>
</protein>
<dbReference type="Pfam" id="PF00170">
    <property type="entry name" value="bZIP_1"/>
    <property type="match status" value="1"/>
</dbReference>
<dbReference type="PANTHER" id="PTHR22952:SF463">
    <property type="entry name" value="ABSCISIC ACID-INSENSITIVE 5-LIKE PROTEIN 7"/>
    <property type="match status" value="1"/>
</dbReference>
<name>A0A3S9IHL6_ARTAN</name>
<dbReference type="Gene3D" id="1.20.5.170">
    <property type="match status" value="1"/>
</dbReference>
<proteinExistence type="evidence at transcript level"/>
<evidence type="ECO:0000256" key="6">
    <source>
        <dbReference type="ARBA" id="ARBA00023242"/>
    </source>
</evidence>
<evidence type="ECO:0000256" key="8">
    <source>
        <dbReference type="SAM" id="Coils"/>
    </source>
</evidence>
<dbReference type="FunFam" id="1.20.5.170:FF:000048">
    <property type="entry name" value="ABSCISIC ACID-INSENSITIVE 5-like protein 5"/>
    <property type="match status" value="1"/>
</dbReference>
<dbReference type="SUPFAM" id="SSF57959">
    <property type="entry name" value="Leucine zipper domain"/>
    <property type="match status" value="1"/>
</dbReference>
<evidence type="ECO:0000256" key="1">
    <source>
        <dbReference type="ARBA" id="ARBA00004123"/>
    </source>
</evidence>
<dbReference type="GO" id="GO:0005634">
    <property type="term" value="C:nucleus"/>
    <property type="evidence" value="ECO:0007669"/>
    <property type="project" value="UniProtKB-SubCell"/>
</dbReference>
<dbReference type="PROSITE" id="PS00036">
    <property type="entry name" value="BZIP_BASIC"/>
    <property type="match status" value="1"/>
</dbReference>
<dbReference type="GO" id="GO:0003700">
    <property type="term" value="F:DNA-binding transcription factor activity"/>
    <property type="evidence" value="ECO:0007669"/>
    <property type="project" value="InterPro"/>
</dbReference>
<keyword evidence="6" id="KW-0539">Nucleus</keyword>
<evidence type="ECO:0000259" key="10">
    <source>
        <dbReference type="PROSITE" id="PS50217"/>
    </source>
</evidence>
<evidence type="ECO:0000313" key="11">
    <source>
        <dbReference type="EMBL" id="AZP23909.1"/>
    </source>
</evidence>
<dbReference type="EMBL" id="MH734935">
    <property type="protein sequence ID" value="AZP23909.1"/>
    <property type="molecule type" value="mRNA"/>
</dbReference>
<feature type="coiled-coil region" evidence="8">
    <location>
        <begin position="324"/>
        <end position="358"/>
    </location>
</feature>
<dbReference type="GO" id="GO:0003677">
    <property type="term" value="F:DNA binding"/>
    <property type="evidence" value="ECO:0007669"/>
    <property type="project" value="UniProtKB-KW"/>
</dbReference>
<evidence type="ECO:0000256" key="2">
    <source>
        <dbReference type="ARBA" id="ARBA00022682"/>
    </source>
</evidence>
<comment type="subcellular location">
    <subcellularLocation>
        <location evidence="1">Nucleus</location>
    </subcellularLocation>
</comment>
<dbReference type="InterPro" id="IPR043452">
    <property type="entry name" value="BZIP46-like"/>
</dbReference>
<feature type="region of interest" description="Disordered" evidence="9">
    <location>
        <begin position="271"/>
        <end position="296"/>
    </location>
</feature>
<dbReference type="PROSITE" id="PS50217">
    <property type="entry name" value="BZIP"/>
    <property type="match status" value="1"/>
</dbReference>
<dbReference type="AlphaFoldDB" id="A0A3S9IHL6"/>
<dbReference type="InterPro" id="IPR004827">
    <property type="entry name" value="bZIP"/>
</dbReference>
<dbReference type="InterPro" id="IPR046347">
    <property type="entry name" value="bZIP_sf"/>
</dbReference>
<dbReference type="SMART" id="SM00338">
    <property type="entry name" value="BRLZ"/>
    <property type="match status" value="1"/>
</dbReference>
<dbReference type="GO" id="GO:0045893">
    <property type="term" value="P:positive regulation of DNA-templated transcription"/>
    <property type="evidence" value="ECO:0007669"/>
    <property type="project" value="InterPro"/>
</dbReference>
<keyword evidence="4" id="KW-0238">DNA-binding</keyword>
<keyword evidence="3" id="KW-0805">Transcription regulation</keyword>
<dbReference type="PANTHER" id="PTHR22952">
    <property type="entry name" value="CAMP-RESPONSE ELEMENT BINDING PROTEIN-RELATED"/>
    <property type="match status" value="1"/>
</dbReference>
<evidence type="ECO:0000256" key="5">
    <source>
        <dbReference type="ARBA" id="ARBA00023163"/>
    </source>
</evidence>
<keyword evidence="5" id="KW-0804">Transcription</keyword>
<dbReference type="GO" id="GO:0009738">
    <property type="term" value="P:abscisic acid-activated signaling pathway"/>
    <property type="evidence" value="ECO:0007669"/>
    <property type="project" value="UniProtKB-KW"/>
</dbReference>
<accession>A0A3S9IHL6</accession>
<evidence type="ECO:0000256" key="3">
    <source>
        <dbReference type="ARBA" id="ARBA00023015"/>
    </source>
</evidence>
<keyword evidence="2" id="KW-0938">Abscisic acid signaling pathway</keyword>
<keyword evidence="8" id="KW-0175">Coiled coil</keyword>
<reference evidence="11" key="1">
    <citation type="journal article" date="2018" name="Front. Plant Sci.">
        <title>AaABF3, an Abscisic Acid-Responsive Transcription Factor, Positively Regulates Artemisinin Biosynthesis in Artemisia annua.</title>
        <authorList>
            <person name="Zhong Y."/>
            <person name="Li L."/>
            <person name="Hao X."/>
            <person name="Fu X."/>
            <person name="Ma Y."/>
            <person name="Xie L."/>
            <person name="Shen Q."/>
            <person name="Kayani S."/>
            <person name="Pan Q."/>
            <person name="Sun X."/>
            <person name="Tang K."/>
        </authorList>
    </citation>
    <scope>NUCLEOTIDE SEQUENCE</scope>
</reference>
<organism evidence="11">
    <name type="scientific">Artemisia annua</name>
    <name type="common">Sweet wormwood</name>
    <dbReference type="NCBI Taxonomy" id="35608"/>
    <lineage>
        <taxon>Eukaryota</taxon>
        <taxon>Viridiplantae</taxon>
        <taxon>Streptophyta</taxon>
        <taxon>Embryophyta</taxon>
        <taxon>Tracheophyta</taxon>
        <taxon>Spermatophyta</taxon>
        <taxon>Magnoliopsida</taxon>
        <taxon>eudicotyledons</taxon>
        <taxon>Gunneridae</taxon>
        <taxon>Pentapetalae</taxon>
        <taxon>asterids</taxon>
        <taxon>campanulids</taxon>
        <taxon>Asterales</taxon>
        <taxon>Asteraceae</taxon>
        <taxon>Asteroideae</taxon>
        <taxon>Anthemideae</taxon>
        <taxon>Artemisiinae</taxon>
        <taxon>Artemisia</taxon>
    </lineage>
</organism>
<evidence type="ECO:0000256" key="9">
    <source>
        <dbReference type="SAM" id="MobiDB-lite"/>
    </source>
</evidence>
<feature type="domain" description="BZIP" evidence="10">
    <location>
        <begin position="303"/>
        <end position="355"/>
    </location>
</feature>